<dbReference type="RefSeq" id="XP_029344662.1">
    <property type="nucleotide sequence ID" value="XM_029488802.1"/>
</dbReference>
<sequence length="57" mass="6230">MDRQSAADANRTNQCNKDHSKTGPGRPHGYQGKGDKADLDNRAQQKDPNYKGSGNTK</sequence>
<dbReference type="OrthoDB" id="8181851at2759"/>
<dbReference type="AlphaFoldDB" id="A0A8R2NRP4"/>
<evidence type="ECO:0000256" key="1">
    <source>
        <dbReference type="SAM" id="MobiDB-lite"/>
    </source>
</evidence>
<dbReference type="GeneID" id="100575965"/>
<accession>A0A8R2NRP4</accession>
<proteinExistence type="predicted"/>
<keyword evidence="3" id="KW-1185">Reference proteome</keyword>
<reference evidence="2" key="2">
    <citation type="submission" date="2022-06" db="UniProtKB">
        <authorList>
            <consortium name="EnsemblMetazoa"/>
        </authorList>
    </citation>
    <scope>IDENTIFICATION</scope>
</reference>
<dbReference type="EnsemblMetazoa" id="XM_029488802.1">
    <property type="protein sequence ID" value="XP_029344662.1"/>
    <property type="gene ID" value="LOC100575965"/>
</dbReference>
<evidence type="ECO:0000313" key="2">
    <source>
        <dbReference type="EnsemblMetazoa" id="XP_029344662.1"/>
    </source>
</evidence>
<protein>
    <submittedName>
        <fullName evidence="2">Uncharacterized protein</fullName>
    </submittedName>
</protein>
<feature type="region of interest" description="Disordered" evidence="1">
    <location>
        <begin position="1"/>
        <end position="57"/>
    </location>
</feature>
<dbReference type="KEGG" id="api:100575965"/>
<dbReference type="Proteomes" id="UP000007819">
    <property type="component" value="Chromosome A1"/>
</dbReference>
<organism evidence="2 3">
    <name type="scientific">Acyrthosiphon pisum</name>
    <name type="common">Pea aphid</name>
    <dbReference type="NCBI Taxonomy" id="7029"/>
    <lineage>
        <taxon>Eukaryota</taxon>
        <taxon>Metazoa</taxon>
        <taxon>Ecdysozoa</taxon>
        <taxon>Arthropoda</taxon>
        <taxon>Hexapoda</taxon>
        <taxon>Insecta</taxon>
        <taxon>Pterygota</taxon>
        <taxon>Neoptera</taxon>
        <taxon>Paraneoptera</taxon>
        <taxon>Hemiptera</taxon>
        <taxon>Sternorrhyncha</taxon>
        <taxon>Aphidomorpha</taxon>
        <taxon>Aphidoidea</taxon>
        <taxon>Aphididae</taxon>
        <taxon>Macrosiphini</taxon>
        <taxon>Acyrthosiphon</taxon>
    </lineage>
</organism>
<feature type="compositionally biased region" description="Basic and acidic residues" evidence="1">
    <location>
        <begin position="33"/>
        <end position="49"/>
    </location>
</feature>
<name>A0A8R2NRP4_ACYPI</name>
<reference evidence="3" key="1">
    <citation type="submission" date="2010-06" db="EMBL/GenBank/DDBJ databases">
        <authorList>
            <person name="Jiang H."/>
            <person name="Abraham K."/>
            <person name="Ali S."/>
            <person name="Alsbrooks S.L."/>
            <person name="Anim B.N."/>
            <person name="Anosike U.S."/>
            <person name="Attaway T."/>
            <person name="Bandaranaike D.P."/>
            <person name="Battles P.K."/>
            <person name="Bell S.N."/>
            <person name="Bell A.V."/>
            <person name="Beltran B."/>
            <person name="Bickham C."/>
            <person name="Bustamante Y."/>
            <person name="Caleb T."/>
            <person name="Canada A."/>
            <person name="Cardenas V."/>
            <person name="Carter K."/>
            <person name="Chacko J."/>
            <person name="Chandrabose M.N."/>
            <person name="Chavez D."/>
            <person name="Chavez A."/>
            <person name="Chen L."/>
            <person name="Chu H.-S."/>
            <person name="Claassen K.J."/>
            <person name="Cockrell R."/>
            <person name="Collins M."/>
            <person name="Cooper J.A."/>
            <person name="Cree A."/>
            <person name="Curry S.M."/>
            <person name="Da Y."/>
            <person name="Dao M.D."/>
            <person name="Das B."/>
            <person name="Davila M.-L."/>
            <person name="Davy-Carroll L."/>
            <person name="Denson S."/>
            <person name="Dinh H."/>
            <person name="Ebong V.E."/>
            <person name="Edwards J.R."/>
            <person name="Egan A."/>
            <person name="El-Daye J."/>
            <person name="Escobedo L."/>
            <person name="Fernandez S."/>
            <person name="Fernando P.R."/>
            <person name="Flagg N."/>
            <person name="Forbes L.D."/>
            <person name="Fowler R.G."/>
            <person name="Fu Q."/>
            <person name="Gabisi R.A."/>
            <person name="Ganer J."/>
            <person name="Garbino Pronczuk A."/>
            <person name="Garcia R.M."/>
            <person name="Garner T."/>
            <person name="Garrett T.E."/>
            <person name="Gonzalez D.A."/>
            <person name="Hamid H."/>
            <person name="Hawkins E.S."/>
            <person name="Hirani K."/>
            <person name="Hogues M.E."/>
            <person name="Hollins B."/>
            <person name="Hsiao C.-H."/>
            <person name="Jabil R."/>
            <person name="James M.L."/>
            <person name="Jhangiani S.N."/>
            <person name="Johnson B."/>
            <person name="Johnson Q."/>
            <person name="Joshi V."/>
            <person name="Kalu J.B."/>
            <person name="Kam C."/>
            <person name="Kashfia A."/>
            <person name="Keebler J."/>
            <person name="Kisamo H."/>
            <person name="Kovar C.L."/>
            <person name="Lago L.A."/>
            <person name="Lai C.-Y."/>
            <person name="Laidlaw J."/>
            <person name="Lara F."/>
            <person name="Le T.-K."/>
            <person name="Lee S.L."/>
            <person name="Legall F.H."/>
            <person name="Lemon S.J."/>
            <person name="Lewis L.R."/>
            <person name="Li B."/>
            <person name="Liu Y."/>
            <person name="Liu Y.-S."/>
            <person name="Lopez J."/>
            <person name="Lozado R.J."/>
            <person name="Lu J."/>
            <person name="Madu R.C."/>
            <person name="Maheshwari M."/>
            <person name="Maheshwari R."/>
            <person name="Malloy K."/>
            <person name="Martinez E."/>
            <person name="Mathew T."/>
            <person name="Mercado I.C."/>
            <person name="Mercado C."/>
            <person name="Meyer B."/>
            <person name="Montgomery K."/>
            <person name="Morgan M.B."/>
            <person name="Munidasa M."/>
            <person name="Nazareth L.V."/>
            <person name="Nelson J."/>
            <person name="Ng B.M."/>
            <person name="Nguyen N.B."/>
            <person name="Nguyen P.Q."/>
            <person name="Nguyen T."/>
            <person name="Obregon M."/>
            <person name="Okwuonu G.O."/>
            <person name="Onwere C.G."/>
            <person name="Orozco G."/>
            <person name="Parra A."/>
            <person name="Patel S."/>
            <person name="Patil S."/>
            <person name="Perez A."/>
            <person name="Perez Y."/>
            <person name="Pham C."/>
            <person name="Primus E.L."/>
            <person name="Pu L.-L."/>
            <person name="Puazo M."/>
            <person name="Qin X."/>
            <person name="Quiroz J.B."/>
            <person name="Reese J."/>
            <person name="Richards S."/>
            <person name="Rives C.M."/>
            <person name="Robberts R."/>
            <person name="Ruiz S.J."/>
            <person name="Ruiz M.J."/>
            <person name="Santibanez J."/>
            <person name="Schneider B.W."/>
            <person name="Sisson I."/>
            <person name="Smith M."/>
            <person name="Sodergren E."/>
            <person name="Song X.-Z."/>
            <person name="Song B.B."/>
            <person name="Summersgill H."/>
            <person name="Thelus R."/>
            <person name="Thornton R.D."/>
            <person name="Trejos Z.Y."/>
            <person name="Usmani K."/>
            <person name="Vattathil S."/>
            <person name="Villasana D."/>
            <person name="Walker D.L."/>
            <person name="Wang S."/>
            <person name="Wang K."/>
            <person name="White C.S."/>
            <person name="Williams A.C."/>
            <person name="Williamson J."/>
            <person name="Wilson K."/>
            <person name="Woghiren I.O."/>
            <person name="Woodworth J.R."/>
            <person name="Worley K.C."/>
            <person name="Wright R.A."/>
            <person name="Wu W."/>
            <person name="Young L."/>
            <person name="Zhang L."/>
            <person name="Zhang J."/>
            <person name="Zhu Y."/>
            <person name="Muzny D.M."/>
            <person name="Weinstock G."/>
            <person name="Gibbs R.A."/>
        </authorList>
    </citation>
    <scope>NUCLEOTIDE SEQUENCE [LARGE SCALE GENOMIC DNA]</scope>
    <source>
        <strain evidence="3">LSR1</strain>
    </source>
</reference>
<evidence type="ECO:0000313" key="3">
    <source>
        <dbReference type="Proteomes" id="UP000007819"/>
    </source>
</evidence>